<name>A0A3E1YB57_9BACT</name>
<proteinExistence type="predicted"/>
<keyword evidence="3" id="KW-1185">Reference proteome</keyword>
<dbReference type="AlphaFoldDB" id="A0A3E1YB57"/>
<evidence type="ECO:0000313" key="3">
    <source>
        <dbReference type="Proteomes" id="UP000260644"/>
    </source>
</evidence>
<evidence type="ECO:0000256" key="1">
    <source>
        <dbReference type="SAM" id="SignalP"/>
    </source>
</evidence>
<dbReference type="EMBL" id="QPMM01000004">
    <property type="protein sequence ID" value="RFS23255.1"/>
    <property type="molecule type" value="Genomic_DNA"/>
</dbReference>
<gene>
    <name evidence="2" type="ORF">DVR12_09550</name>
</gene>
<keyword evidence="1" id="KW-0732">Signal</keyword>
<sequence>MLNTQAFKHTNTIQMKKLSFAALFLAFVAIIAASCSPKQGVTTDINKAAVKGNWVLTDIKYEGIPDRAKVTVFDEADAKCFIGSTWSLPDNYAMGTYTITSTENGCNPVTQKIAWTLTKQGGVSMFGFKKLYTGDKAKNVTEGYRVQVTEAGSMMTWRANISFENKSAAIIYTLQRK</sequence>
<evidence type="ECO:0000313" key="2">
    <source>
        <dbReference type="EMBL" id="RFS23255.1"/>
    </source>
</evidence>
<accession>A0A3E1YB57</accession>
<reference evidence="2 3" key="1">
    <citation type="submission" date="2018-07" db="EMBL/GenBank/DDBJ databases">
        <title>Chitinophaga K2CV101002-2 sp. nov., isolated from a monsoon evergreen broad-leaved forest soil.</title>
        <authorList>
            <person name="Lv Y."/>
        </authorList>
    </citation>
    <scope>NUCLEOTIDE SEQUENCE [LARGE SCALE GENOMIC DNA]</scope>
    <source>
        <strain evidence="2 3">GDMCC 1.1288</strain>
    </source>
</reference>
<feature type="chain" id="PRO_5017631716" evidence="1">
    <location>
        <begin position="33"/>
        <end position="177"/>
    </location>
</feature>
<protein>
    <submittedName>
        <fullName evidence="2">Uncharacterized protein</fullName>
    </submittedName>
</protein>
<feature type="signal peptide" evidence="1">
    <location>
        <begin position="1"/>
        <end position="32"/>
    </location>
</feature>
<organism evidence="2 3">
    <name type="scientific">Chitinophaga silvatica</name>
    <dbReference type="NCBI Taxonomy" id="2282649"/>
    <lineage>
        <taxon>Bacteria</taxon>
        <taxon>Pseudomonadati</taxon>
        <taxon>Bacteroidota</taxon>
        <taxon>Chitinophagia</taxon>
        <taxon>Chitinophagales</taxon>
        <taxon>Chitinophagaceae</taxon>
        <taxon>Chitinophaga</taxon>
    </lineage>
</organism>
<dbReference type="Proteomes" id="UP000260644">
    <property type="component" value="Unassembled WGS sequence"/>
</dbReference>
<comment type="caution">
    <text evidence="2">The sequence shown here is derived from an EMBL/GenBank/DDBJ whole genome shotgun (WGS) entry which is preliminary data.</text>
</comment>